<name>A0AAW1PN26_9CHLO</name>
<organism evidence="1 2">
    <name type="scientific">[Myrmecia] bisecta</name>
    <dbReference type="NCBI Taxonomy" id="41462"/>
    <lineage>
        <taxon>Eukaryota</taxon>
        <taxon>Viridiplantae</taxon>
        <taxon>Chlorophyta</taxon>
        <taxon>core chlorophytes</taxon>
        <taxon>Trebouxiophyceae</taxon>
        <taxon>Trebouxiales</taxon>
        <taxon>Trebouxiaceae</taxon>
        <taxon>Myrmecia</taxon>
    </lineage>
</organism>
<evidence type="ECO:0000313" key="2">
    <source>
        <dbReference type="Proteomes" id="UP001489004"/>
    </source>
</evidence>
<dbReference type="InterPro" id="IPR027417">
    <property type="entry name" value="P-loop_NTPase"/>
</dbReference>
<dbReference type="Gene3D" id="1.10.8.430">
    <property type="entry name" value="Helical domain of apoptotic protease-activating factors"/>
    <property type="match status" value="1"/>
</dbReference>
<dbReference type="Proteomes" id="UP001489004">
    <property type="component" value="Unassembled WGS sequence"/>
</dbReference>
<dbReference type="EMBL" id="JALJOR010000009">
    <property type="protein sequence ID" value="KAK9811215.1"/>
    <property type="molecule type" value="Genomic_DNA"/>
</dbReference>
<sequence>MFCWHAFSRAGPLPTFDQAINDALRICGGLPLALKVLGDYLYRFRDIMQWKSEVAFFKENGVTAQTNQGVISVLRRTYVHLATVEWLGGYWSS</sequence>
<comment type="caution">
    <text evidence="1">The sequence shown here is derived from an EMBL/GenBank/DDBJ whole genome shotgun (WGS) entry which is preliminary data.</text>
</comment>
<gene>
    <name evidence="1" type="ORF">WJX72_000098</name>
</gene>
<dbReference type="SUPFAM" id="SSF52540">
    <property type="entry name" value="P-loop containing nucleoside triphosphate hydrolases"/>
    <property type="match status" value="1"/>
</dbReference>
<evidence type="ECO:0008006" key="3">
    <source>
        <dbReference type="Google" id="ProtNLM"/>
    </source>
</evidence>
<reference evidence="1 2" key="1">
    <citation type="journal article" date="2024" name="Nat. Commun.">
        <title>Phylogenomics reveals the evolutionary origins of lichenization in chlorophyte algae.</title>
        <authorList>
            <person name="Puginier C."/>
            <person name="Libourel C."/>
            <person name="Otte J."/>
            <person name="Skaloud P."/>
            <person name="Haon M."/>
            <person name="Grisel S."/>
            <person name="Petersen M."/>
            <person name="Berrin J.G."/>
            <person name="Delaux P.M."/>
            <person name="Dal Grande F."/>
            <person name="Keller J."/>
        </authorList>
    </citation>
    <scope>NUCLEOTIDE SEQUENCE [LARGE SCALE GENOMIC DNA]</scope>
    <source>
        <strain evidence="1 2">SAG 2043</strain>
    </source>
</reference>
<dbReference type="InterPro" id="IPR042197">
    <property type="entry name" value="Apaf_helical"/>
</dbReference>
<dbReference type="AlphaFoldDB" id="A0AAW1PN26"/>
<evidence type="ECO:0000313" key="1">
    <source>
        <dbReference type="EMBL" id="KAK9811215.1"/>
    </source>
</evidence>
<accession>A0AAW1PN26</accession>
<keyword evidence="2" id="KW-1185">Reference proteome</keyword>
<proteinExistence type="predicted"/>
<protein>
    <recommendedName>
        <fullName evidence="3">NB-ARC domain-containing protein</fullName>
    </recommendedName>
</protein>